<dbReference type="GO" id="GO:0008234">
    <property type="term" value="F:cysteine-type peptidase activity"/>
    <property type="evidence" value="ECO:0007669"/>
    <property type="project" value="UniProtKB-KW"/>
</dbReference>
<feature type="chain" id="PRO_5039166209" evidence="5">
    <location>
        <begin position="23"/>
        <end position="274"/>
    </location>
</feature>
<evidence type="ECO:0000256" key="1">
    <source>
        <dbReference type="ARBA" id="ARBA00007074"/>
    </source>
</evidence>
<dbReference type="GO" id="GO:0006508">
    <property type="term" value="P:proteolysis"/>
    <property type="evidence" value="ECO:0007669"/>
    <property type="project" value="UniProtKB-KW"/>
</dbReference>
<dbReference type="AlphaFoldDB" id="A0A6M1PN80"/>
<comment type="similarity">
    <text evidence="1">Belongs to the peptidase C40 family.</text>
</comment>
<comment type="caution">
    <text evidence="8">The sequence shown here is derived from an EMBL/GenBank/DDBJ whole genome shotgun (WGS) entry which is preliminary data.</text>
</comment>
<dbReference type="PANTHER" id="PTHR47053:SF1">
    <property type="entry name" value="MUREIN DD-ENDOPEPTIDASE MEPH-RELATED"/>
    <property type="match status" value="1"/>
</dbReference>
<dbReference type="InterPro" id="IPR003646">
    <property type="entry name" value="SH3-like_bac-type"/>
</dbReference>
<organism evidence="8 9">
    <name type="scientific">Paenibacillus apii</name>
    <dbReference type="NCBI Taxonomy" id="1850370"/>
    <lineage>
        <taxon>Bacteria</taxon>
        <taxon>Bacillati</taxon>
        <taxon>Bacillota</taxon>
        <taxon>Bacilli</taxon>
        <taxon>Bacillales</taxon>
        <taxon>Paenibacillaceae</taxon>
        <taxon>Paenibacillus</taxon>
    </lineage>
</organism>
<evidence type="ECO:0000313" key="8">
    <source>
        <dbReference type="EMBL" id="NGM85157.1"/>
    </source>
</evidence>
<feature type="domain" description="NlpC/P60" evidence="7">
    <location>
        <begin position="129"/>
        <end position="273"/>
    </location>
</feature>
<keyword evidence="3" id="KW-0378">Hydrolase</keyword>
<evidence type="ECO:0000313" key="9">
    <source>
        <dbReference type="Proteomes" id="UP000480151"/>
    </source>
</evidence>
<evidence type="ECO:0000259" key="7">
    <source>
        <dbReference type="PROSITE" id="PS51935"/>
    </source>
</evidence>
<feature type="signal peptide" evidence="5">
    <location>
        <begin position="1"/>
        <end position="22"/>
    </location>
</feature>
<evidence type="ECO:0000256" key="4">
    <source>
        <dbReference type="ARBA" id="ARBA00022807"/>
    </source>
</evidence>
<gene>
    <name evidence="8" type="ORF">G5B47_22395</name>
</gene>
<dbReference type="PROSITE" id="PS51935">
    <property type="entry name" value="NLPC_P60"/>
    <property type="match status" value="1"/>
</dbReference>
<accession>A0A6M1PN80</accession>
<name>A0A6M1PN80_9BACL</name>
<dbReference type="InterPro" id="IPR051202">
    <property type="entry name" value="Peptidase_C40"/>
</dbReference>
<evidence type="ECO:0000256" key="5">
    <source>
        <dbReference type="SAM" id="SignalP"/>
    </source>
</evidence>
<keyword evidence="4" id="KW-0788">Thiol protease</keyword>
<evidence type="ECO:0000256" key="3">
    <source>
        <dbReference type="ARBA" id="ARBA00022801"/>
    </source>
</evidence>
<dbReference type="Gene3D" id="2.30.30.40">
    <property type="entry name" value="SH3 Domains"/>
    <property type="match status" value="1"/>
</dbReference>
<dbReference type="Pfam" id="PF08239">
    <property type="entry name" value="SH3_3"/>
    <property type="match status" value="1"/>
</dbReference>
<keyword evidence="9" id="KW-1185">Reference proteome</keyword>
<evidence type="ECO:0000259" key="6">
    <source>
        <dbReference type="PROSITE" id="PS51781"/>
    </source>
</evidence>
<dbReference type="Gene3D" id="3.90.1720.10">
    <property type="entry name" value="endopeptidase domain like (from Nostoc punctiforme)"/>
    <property type="match status" value="1"/>
</dbReference>
<feature type="domain" description="SH3b" evidence="6">
    <location>
        <begin position="39"/>
        <end position="104"/>
    </location>
</feature>
<dbReference type="Proteomes" id="UP000480151">
    <property type="component" value="Unassembled WGS sequence"/>
</dbReference>
<evidence type="ECO:0000256" key="2">
    <source>
        <dbReference type="ARBA" id="ARBA00022670"/>
    </source>
</evidence>
<dbReference type="EMBL" id="JAAKGU010000014">
    <property type="protein sequence ID" value="NGM85157.1"/>
    <property type="molecule type" value="Genomic_DNA"/>
</dbReference>
<keyword evidence="5" id="KW-0732">Signal</keyword>
<dbReference type="PROSITE" id="PS51781">
    <property type="entry name" value="SH3B"/>
    <property type="match status" value="1"/>
</dbReference>
<dbReference type="SUPFAM" id="SSF54001">
    <property type="entry name" value="Cysteine proteinases"/>
    <property type="match status" value="1"/>
</dbReference>
<dbReference type="InterPro" id="IPR038765">
    <property type="entry name" value="Papain-like_cys_pep_sf"/>
</dbReference>
<dbReference type="RefSeq" id="WP_165103129.1">
    <property type="nucleotide sequence ID" value="NZ_JAAKGU010000014.1"/>
</dbReference>
<dbReference type="PANTHER" id="PTHR47053">
    <property type="entry name" value="MUREIN DD-ENDOPEPTIDASE MEPH-RELATED"/>
    <property type="match status" value="1"/>
</dbReference>
<dbReference type="Pfam" id="PF00877">
    <property type="entry name" value="NLPC_P60"/>
    <property type="match status" value="1"/>
</dbReference>
<proteinExistence type="inferred from homology"/>
<keyword evidence="2" id="KW-0645">Protease</keyword>
<protein>
    <submittedName>
        <fullName evidence="8">C40 family peptidase</fullName>
    </submittedName>
</protein>
<sequence>MNKLTKQLVAALFLSTAFYASSGEFGVQTARASEVLSASAAQTAVIQSTVRLRTAPSVSSSVLSYLKEGETVTVLEKTNAYFYKVRTADGEIGYCSSQGRYIAMTGAGATPQPSPVAPVLAPAPIPVTSQTIEAVIAKGMAYLGTPYEFGSSRSDTSTFDCSDFIRQIYLEGMNIKLPADSRQQGGWVKQNSSAVTDISNLKRGDLMFFMSYRGSSPAAYAGIDKSAQRITHVALYLGDGQILHTYSISSGGVRVDKLSASWTSRFLFGGSVVH</sequence>
<dbReference type="InterPro" id="IPR000064">
    <property type="entry name" value="NLP_P60_dom"/>
</dbReference>
<reference evidence="8 9" key="1">
    <citation type="submission" date="2020-02" db="EMBL/GenBank/DDBJ databases">
        <authorList>
            <person name="Gao J."/>
            <person name="Sun J."/>
        </authorList>
    </citation>
    <scope>NUCLEOTIDE SEQUENCE [LARGE SCALE GENOMIC DNA]</scope>
    <source>
        <strain evidence="8 9">7124</strain>
    </source>
</reference>